<keyword evidence="1" id="KW-0732">Signal</keyword>
<organism evidence="2 3">
    <name type="scientific">Subtercola boreus</name>
    <dbReference type="NCBI Taxonomy" id="120213"/>
    <lineage>
        <taxon>Bacteria</taxon>
        <taxon>Bacillati</taxon>
        <taxon>Actinomycetota</taxon>
        <taxon>Actinomycetes</taxon>
        <taxon>Micrococcales</taxon>
        <taxon>Microbacteriaceae</taxon>
        <taxon>Subtercola</taxon>
    </lineage>
</organism>
<accession>A0A3E0WAJ5</accession>
<dbReference type="AlphaFoldDB" id="A0A3E0WAJ5"/>
<dbReference type="RefSeq" id="WP_116419034.1">
    <property type="nucleotide sequence ID" value="NZ_NBXC01000021.1"/>
</dbReference>
<sequence length="402" mass="42579">MKSSLPAPSSEAHRPVSRRTVLATAAATVSAVAVALATPGTAFAAPAKARVVPAAAALGTVPIVVHGRDFTQSNYCWYLPAVTVLRNVSYIIDPMTSTKAAQVPMQGGGSTNPFSLMRLGPNNSQSGVPVLIDGLTLTGTVQPKAAANPTKSGHNYHGLVVYWGRGAQVLNSTFIAAAWGDSNSPPGETFQIMGYRDTDTLIAHVEVDGRTADGTRVGGSPMGFNASTRPVIQDSYLHHSLVSSLTYSTAGPTPSASNATSSPITRRVRIEHNANTKMANGYRFTGINHEHVIGTIKHYLPKIAIDWTEWNASHMFFGSWLPSAQVAIAVDPTEISGGHPNNMGCLTLHIPAVFNGRPNTQRISDVAVWTSSGTRLQPYPITGNASKPLPVDRNTHYVVITA</sequence>
<dbReference type="PROSITE" id="PS51318">
    <property type="entry name" value="TAT"/>
    <property type="match status" value="1"/>
</dbReference>
<proteinExistence type="predicted"/>
<feature type="chain" id="PRO_5017686132" description="Secreted protein" evidence="1">
    <location>
        <begin position="45"/>
        <end position="402"/>
    </location>
</feature>
<dbReference type="Proteomes" id="UP000257080">
    <property type="component" value="Unassembled WGS sequence"/>
</dbReference>
<evidence type="ECO:0000256" key="1">
    <source>
        <dbReference type="SAM" id="SignalP"/>
    </source>
</evidence>
<feature type="signal peptide" evidence="1">
    <location>
        <begin position="1"/>
        <end position="44"/>
    </location>
</feature>
<protein>
    <recommendedName>
        <fullName evidence="4">Secreted protein</fullName>
    </recommendedName>
</protein>
<dbReference type="OrthoDB" id="5124083at2"/>
<evidence type="ECO:0000313" key="2">
    <source>
        <dbReference type="EMBL" id="RFA26300.1"/>
    </source>
</evidence>
<reference evidence="2 3" key="1">
    <citation type="submission" date="2017-04" db="EMBL/GenBank/DDBJ databases">
        <title>Comparative genome analysis of Subtercola boreus.</title>
        <authorList>
            <person name="Cho Y.-J."/>
            <person name="Cho A."/>
            <person name="Kim O.-S."/>
            <person name="Lee J.-I."/>
        </authorList>
    </citation>
    <scope>NUCLEOTIDE SEQUENCE [LARGE SCALE GENOMIC DNA]</scope>
    <source>
        <strain evidence="2 3">P28004</strain>
    </source>
</reference>
<dbReference type="EMBL" id="NBXE01000026">
    <property type="protein sequence ID" value="RFA26300.1"/>
    <property type="molecule type" value="Genomic_DNA"/>
</dbReference>
<evidence type="ECO:0000313" key="3">
    <source>
        <dbReference type="Proteomes" id="UP000257080"/>
    </source>
</evidence>
<gene>
    <name evidence="2" type="ORF">B7R25_11090</name>
</gene>
<name>A0A3E0WAJ5_9MICO</name>
<evidence type="ECO:0008006" key="4">
    <source>
        <dbReference type="Google" id="ProtNLM"/>
    </source>
</evidence>
<comment type="caution">
    <text evidence="2">The sequence shown here is derived from an EMBL/GenBank/DDBJ whole genome shotgun (WGS) entry which is preliminary data.</text>
</comment>
<dbReference type="InterPro" id="IPR006311">
    <property type="entry name" value="TAT_signal"/>
</dbReference>